<evidence type="ECO:0000313" key="3">
    <source>
        <dbReference type="Proteomes" id="UP000264702"/>
    </source>
</evidence>
<dbReference type="RefSeq" id="WP_117302314.1">
    <property type="nucleotide sequence ID" value="NZ_QVQT02000006.1"/>
</dbReference>
<dbReference type="SUPFAM" id="SSF48452">
    <property type="entry name" value="TPR-like"/>
    <property type="match status" value="2"/>
</dbReference>
<evidence type="ECO:0000313" key="2">
    <source>
        <dbReference type="EMBL" id="RFU15384.1"/>
    </source>
</evidence>
<gene>
    <name evidence="2" type="ORF">D0Y96_17090</name>
</gene>
<dbReference type="EMBL" id="QVQT01000006">
    <property type="protein sequence ID" value="RFU15384.1"/>
    <property type="molecule type" value="Genomic_DNA"/>
</dbReference>
<keyword evidence="3" id="KW-1185">Reference proteome</keyword>
<dbReference type="InterPro" id="IPR011990">
    <property type="entry name" value="TPR-like_helical_dom_sf"/>
</dbReference>
<dbReference type="InterPro" id="IPR019412">
    <property type="entry name" value="IML2/TPR_39"/>
</dbReference>
<dbReference type="AlphaFoldDB" id="A0A372IKE2"/>
<dbReference type="Pfam" id="PF10300">
    <property type="entry name" value="Iml2-TPR_39"/>
    <property type="match status" value="1"/>
</dbReference>
<comment type="caution">
    <text evidence="2">The sequence shown here is derived from an EMBL/GenBank/DDBJ whole genome shotgun (WGS) entry which is preliminary data.</text>
</comment>
<name>A0A372IKE2_9BACT</name>
<keyword evidence="1" id="KW-0732">Signal</keyword>
<dbReference type="Proteomes" id="UP000264702">
    <property type="component" value="Unassembled WGS sequence"/>
</dbReference>
<feature type="chain" id="PRO_5016960238" evidence="1">
    <location>
        <begin position="26"/>
        <end position="410"/>
    </location>
</feature>
<feature type="signal peptide" evidence="1">
    <location>
        <begin position="1"/>
        <end position="25"/>
    </location>
</feature>
<organism evidence="2 3">
    <name type="scientific">Paracidobacterium acidisoli</name>
    <dbReference type="NCBI Taxonomy" id="2303751"/>
    <lineage>
        <taxon>Bacteria</taxon>
        <taxon>Pseudomonadati</taxon>
        <taxon>Acidobacteriota</taxon>
        <taxon>Terriglobia</taxon>
        <taxon>Terriglobales</taxon>
        <taxon>Acidobacteriaceae</taxon>
        <taxon>Paracidobacterium</taxon>
    </lineage>
</organism>
<dbReference type="OrthoDB" id="107930at2"/>
<protein>
    <submittedName>
        <fullName evidence="2">DUF3808 domain-containing protein</fullName>
    </submittedName>
</protein>
<proteinExistence type="predicted"/>
<dbReference type="Gene3D" id="1.25.40.10">
    <property type="entry name" value="Tetratricopeptide repeat domain"/>
    <property type="match status" value="2"/>
</dbReference>
<evidence type="ECO:0000256" key="1">
    <source>
        <dbReference type="SAM" id="SignalP"/>
    </source>
</evidence>
<sequence length="410" mass="45605">MRLLSPRSGPALLAAIFLLFLPAFAGRSARAETVDTDPLNRQPEVQEAFRHFYNLDYDGAIARFERIQREHPDDPLATAYLLDATLFRELNRLDLLDTTFYANDGFLTGKHTVVEDPKVRDRIKALSDQAVNQANAQLKTNPNDVNALFARGWARSLEAAYMAMVERAFGSGLHLALGARSDHMKVLQLDPRYEDAKLVVGVYQYVVGALPFAFKLLIGFAGIHGSKTEGMALLEDAAAHGVITQVEAKTTMMLFLRREAKYPAAVALAHSLAEEYPRDFLFCLEEANLEKDAGDGLKAITTYRKVIGQAQRPGYFDNAHKELAYFGLGDSLRGQRMYMDAVEAYRSAAAEPSTSPELKRRCLLEAGKTYDLMMDHPRAVQQYEAVLNAGSDTVQGDQAKKYIHTAYTGR</sequence>
<accession>A0A372IKE2</accession>
<reference evidence="2 3" key="1">
    <citation type="submission" date="2018-08" db="EMBL/GenBank/DDBJ databases">
        <title>Acidipila sp. 4G-K13, an acidobacterium isolated from forest soil.</title>
        <authorList>
            <person name="Gao Z.-H."/>
            <person name="Qiu L.-H."/>
        </authorList>
    </citation>
    <scope>NUCLEOTIDE SEQUENCE [LARGE SCALE GENOMIC DNA]</scope>
    <source>
        <strain evidence="2 3">4G-K13</strain>
    </source>
</reference>